<dbReference type="EMBL" id="GQ184568">
    <property type="protein sequence ID" value="ACT32377.1"/>
    <property type="molecule type" value="Genomic_DNA"/>
</dbReference>
<proteinExistence type="predicted"/>
<dbReference type="EMBL" id="DQ866832">
    <property type="protein sequence ID" value="ABK20319.1"/>
    <property type="molecule type" value="Genomic_DNA"/>
</dbReference>
<reference evidence="1" key="1">
    <citation type="submission" date="2006-07" db="EMBL/GenBank/DDBJ databases">
        <title>Transcriptional regulation of the sil locus by the SilCR signaling peptide and its implications on group A streptococcal virulence.</title>
        <authorList>
            <person name="Eran Y."/>
            <person name="Getter Y."/>
            <person name="Baruch M."/>
            <person name="Belotserkovsky I."/>
            <person name="Podbielski A."/>
            <person name="Mishalian I."/>
            <person name="Kreikemeyer B."/>
            <person name="Hanski E."/>
        </authorList>
    </citation>
    <scope>NUCLEOTIDE SEQUENCE</scope>
    <source>
        <strain evidence="1">JS95</strain>
    </source>
</reference>
<reference evidence="2" key="2">
    <citation type="journal article" date="2009" name="PLoS Pathog.">
        <title>Functional analysis of the quorum-sensing streptococcal invasion locus (sil).</title>
        <authorList>
            <person name="Belotserkovsky I."/>
            <person name="Baruch M."/>
            <person name="Peer A."/>
            <person name="Dov E."/>
            <person name="Ravins M."/>
            <person name="Mishalian I."/>
            <person name="Persky M."/>
            <person name="Smith Y."/>
            <person name="Hanski E."/>
        </authorList>
    </citation>
    <scope>NUCLEOTIDE SEQUENCE</scope>
    <source>
        <strain evidence="2">JS95</strain>
    </source>
</reference>
<dbReference type="AlphaFoldDB" id="A0F0A6"/>
<name>A0F0A6_STRPY</name>
<protein>
    <submittedName>
        <fullName evidence="2">Bacteriocin-associated protein</fullName>
    </submittedName>
    <submittedName>
        <fullName evidence="1">Bacteriocin-like peptide</fullName>
    </submittedName>
</protein>
<organism evidence="1">
    <name type="scientific">Streptococcus pyogenes</name>
    <dbReference type="NCBI Taxonomy" id="1314"/>
    <lineage>
        <taxon>Bacteria</taxon>
        <taxon>Bacillati</taxon>
        <taxon>Bacillota</taxon>
        <taxon>Bacilli</taxon>
        <taxon>Lactobacillales</taxon>
        <taxon>Streptococcaceae</taxon>
        <taxon>Streptococcus</taxon>
    </lineage>
</organism>
<evidence type="ECO:0000313" key="1">
    <source>
        <dbReference type="EMBL" id="ABK20319.1"/>
    </source>
</evidence>
<evidence type="ECO:0000313" key="2">
    <source>
        <dbReference type="EMBL" id="ACT32377.1"/>
    </source>
</evidence>
<sequence>MEVLKKWSGYHKWRRKRRSKYLFDRDGRSCAGSDSLCSDRRIYPLARLYFVWSSWCCYKYYLASLNI</sequence>
<gene>
    <name evidence="1" type="ORF">blp0486</name>
    <name evidence="2" type="ORF">spy_0486</name>
</gene>
<accession>A0F0A6</accession>